<dbReference type="InterPro" id="IPR029055">
    <property type="entry name" value="Ntn_hydrolases_N"/>
</dbReference>
<dbReference type="Gene3D" id="3.60.20.10">
    <property type="entry name" value="Glutamine Phosphoribosylpyrophosphate, subunit 1, domain 1"/>
    <property type="match status" value="1"/>
</dbReference>
<dbReference type="RefSeq" id="WP_035937810.1">
    <property type="nucleotide sequence ID" value="NZ_CADFFX010000022.1"/>
</dbReference>
<evidence type="ECO:0000313" key="5">
    <source>
        <dbReference type="Proteomes" id="UP000027466"/>
    </source>
</evidence>
<evidence type="ECO:0000313" key="4">
    <source>
        <dbReference type="EMBL" id="KDR42442.1"/>
    </source>
</evidence>
<protein>
    <submittedName>
        <fullName evidence="4">Amidophosphoribosyltransferase</fullName>
    </submittedName>
</protein>
<dbReference type="GO" id="GO:0016757">
    <property type="term" value="F:glycosyltransferase activity"/>
    <property type="evidence" value="ECO:0007669"/>
    <property type="project" value="UniProtKB-KW"/>
</dbReference>
<feature type="domain" description="Glutamine amidotransferase type-2" evidence="3">
    <location>
        <begin position="2"/>
        <end position="302"/>
    </location>
</feature>
<accession>A0A069PPQ8</accession>
<gene>
    <name evidence="4" type="ORF">BG61_08840</name>
</gene>
<name>A0A069PPQ8_9BURK</name>
<keyword evidence="1 4" id="KW-0808">Transferase</keyword>
<keyword evidence="5" id="KW-1185">Reference proteome</keyword>
<evidence type="ECO:0000259" key="3">
    <source>
        <dbReference type="PROSITE" id="PS51278"/>
    </source>
</evidence>
<comment type="caution">
    <text evidence="4">The sequence shown here is derived from an EMBL/GenBank/DDBJ whole genome shotgun (WGS) entry which is preliminary data.</text>
</comment>
<organism evidence="4 5">
    <name type="scientific">Caballeronia glathei</name>
    <dbReference type="NCBI Taxonomy" id="60547"/>
    <lineage>
        <taxon>Bacteria</taxon>
        <taxon>Pseudomonadati</taxon>
        <taxon>Pseudomonadota</taxon>
        <taxon>Betaproteobacteria</taxon>
        <taxon>Burkholderiales</taxon>
        <taxon>Burkholderiaceae</taxon>
        <taxon>Caballeronia</taxon>
    </lineage>
</organism>
<dbReference type="PROSITE" id="PS51278">
    <property type="entry name" value="GATASE_TYPE_2"/>
    <property type="match status" value="1"/>
</dbReference>
<evidence type="ECO:0000256" key="2">
    <source>
        <dbReference type="ARBA" id="ARBA00022962"/>
    </source>
</evidence>
<sequence>MCGIVGLLVKKPELRERLGELMVPMLIGMTERGPDSAGLAVFTEPVDESVRKISLYSGLADDGEDFNWHGLVHELNLHLSAKATLQAKGNHAVLSVGFSPETVKRWIKEHHPKLHILSTGRAIDLYKDVGTPGEVSERYAFSGLTGTHLVGHTRMATESAVTPDRAHPFTAGEDFCLVHNGSLSNPYGVRRMLEPHGIRFDTDNDTEAACRYLEYRLREGDDLEVALQKGFEQLDGFYTFLMGTPDKLALIRDPFACKPAVVAETDDFVAIASEFRSLAHLPDIKHARVFEPAPEEMYVWKV</sequence>
<reference evidence="4 5" key="1">
    <citation type="submission" date="2014-03" db="EMBL/GenBank/DDBJ databases">
        <title>Draft Genome Sequences of Four Burkholderia Strains.</title>
        <authorList>
            <person name="Liu X.Y."/>
            <person name="Li C.X."/>
            <person name="Xu J.H."/>
        </authorList>
    </citation>
    <scope>NUCLEOTIDE SEQUENCE [LARGE SCALE GENOMIC DNA]</scope>
    <source>
        <strain evidence="4 5">DSM 50014</strain>
    </source>
</reference>
<keyword evidence="2" id="KW-0315">Glutamine amidotransferase</keyword>
<dbReference type="SUPFAM" id="SSF56235">
    <property type="entry name" value="N-terminal nucleophile aminohydrolases (Ntn hydrolases)"/>
    <property type="match status" value="1"/>
</dbReference>
<keyword evidence="4" id="KW-0328">Glycosyltransferase</keyword>
<dbReference type="AlphaFoldDB" id="A0A069PPQ8"/>
<evidence type="ECO:0000256" key="1">
    <source>
        <dbReference type="ARBA" id="ARBA00022679"/>
    </source>
</evidence>
<dbReference type="STRING" id="60547.GCA_000751215_05493"/>
<dbReference type="InterPro" id="IPR017932">
    <property type="entry name" value="GATase_2_dom"/>
</dbReference>
<dbReference type="PANTHER" id="PTHR11907">
    <property type="entry name" value="AMIDOPHOSPHORIBOSYLTRANSFERASE"/>
    <property type="match status" value="1"/>
</dbReference>
<dbReference type="Proteomes" id="UP000027466">
    <property type="component" value="Unassembled WGS sequence"/>
</dbReference>
<proteinExistence type="predicted"/>
<dbReference type="EMBL" id="JFHC01000016">
    <property type="protein sequence ID" value="KDR42442.1"/>
    <property type="molecule type" value="Genomic_DNA"/>
</dbReference>
<dbReference type="Pfam" id="PF13522">
    <property type="entry name" value="GATase_6"/>
    <property type="match status" value="1"/>
</dbReference>